<dbReference type="Gene3D" id="3.30.450.20">
    <property type="entry name" value="PAS domain"/>
    <property type="match status" value="1"/>
</dbReference>
<evidence type="ECO:0000313" key="3">
    <source>
        <dbReference type="EMBL" id="WND02295.1"/>
    </source>
</evidence>
<dbReference type="InterPro" id="IPR035965">
    <property type="entry name" value="PAS-like_dom_sf"/>
</dbReference>
<evidence type="ECO:0000313" key="4">
    <source>
        <dbReference type="Proteomes" id="UP001268683"/>
    </source>
</evidence>
<dbReference type="InterPro" id="IPR001633">
    <property type="entry name" value="EAL_dom"/>
</dbReference>
<organism evidence="3 4">
    <name type="scientific">Temperatibacter marinus</name>
    <dbReference type="NCBI Taxonomy" id="1456591"/>
    <lineage>
        <taxon>Bacteria</taxon>
        <taxon>Pseudomonadati</taxon>
        <taxon>Pseudomonadota</taxon>
        <taxon>Alphaproteobacteria</taxon>
        <taxon>Kordiimonadales</taxon>
        <taxon>Temperatibacteraceae</taxon>
        <taxon>Temperatibacter</taxon>
    </lineage>
</organism>
<dbReference type="Gene3D" id="3.20.20.450">
    <property type="entry name" value="EAL domain"/>
    <property type="match status" value="1"/>
</dbReference>
<keyword evidence="4" id="KW-1185">Reference proteome</keyword>
<protein>
    <submittedName>
        <fullName evidence="3">EAL domain-containing protein</fullName>
    </submittedName>
</protein>
<dbReference type="PROSITE" id="PS50887">
    <property type="entry name" value="GGDEF"/>
    <property type="match status" value="1"/>
</dbReference>
<reference evidence="3" key="1">
    <citation type="submission" date="2023-04" db="EMBL/GenBank/DDBJ databases">
        <title>Complete genome sequence of Temperatibacter marinus.</title>
        <authorList>
            <person name="Rong J.-C."/>
            <person name="Yi M.-L."/>
            <person name="Zhao Q."/>
        </authorList>
    </citation>
    <scope>NUCLEOTIDE SEQUENCE</scope>
    <source>
        <strain evidence="3">NBRC 110045</strain>
    </source>
</reference>
<dbReference type="RefSeq" id="WP_310798131.1">
    <property type="nucleotide sequence ID" value="NZ_CP123872.1"/>
</dbReference>
<dbReference type="InterPro" id="IPR043128">
    <property type="entry name" value="Rev_trsase/Diguanyl_cyclase"/>
</dbReference>
<dbReference type="Pfam" id="PF00563">
    <property type="entry name" value="EAL"/>
    <property type="match status" value="1"/>
</dbReference>
<gene>
    <name evidence="3" type="ORF">QGN29_12125</name>
</gene>
<feature type="domain" description="EAL" evidence="1">
    <location>
        <begin position="328"/>
        <end position="584"/>
    </location>
</feature>
<dbReference type="CDD" id="cd01948">
    <property type="entry name" value="EAL"/>
    <property type="match status" value="1"/>
</dbReference>
<dbReference type="AlphaFoldDB" id="A0AA52ECR1"/>
<dbReference type="PROSITE" id="PS50883">
    <property type="entry name" value="EAL"/>
    <property type="match status" value="1"/>
</dbReference>
<evidence type="ECO:0000259" key="2">
    <source>
        <dbReference type="PROSITE" id="PS50887"/>
    </source>
</evidence>
<dbReference type="PANTHER" id="PTHR44757">
    <property type="entry name" value="DIGUANYLATE CYCLASE DGCP"/>
    <property type="match status" value="1"/>
</dbReference>
<dbReference type="PANTHER" id="PTHR44757:SF2">
    <property type="entry name" value="BIOFILM ARCHITECTURE MAINTENANCE PROTEIN MBAA"/>
    <property type="match status" value="1"/>
</dbReference>
<dbReference type="SMART" id="SM00052">
    <property type="entry name" value="EAL"/>
    <property type="match status" value="1"/>
</dbReference>
<dbReference type="SMART" id="SM00267">
    <property type="entry name" value="GGDEF"/>
    <property type="match status" value="1"/>
</dbReference>
<feature type="domain" description="GGDEF" evidence="2">
    <location>
        <begin position="186"/>
        <end position="319"/>
    </location>
</feature>
<accession>A0AA52ECR1</accession>
<dbReference type="SUPFAM" id="SSF55073">
    <property type="entry name" value="Nucleotide cyclase"/>
    <property type="match status" value="1"/>
</dbReference>
<dbReference type="CDD" id="cd01949">
    <property type="entry name" value="GGDEF"/>
    <property type="match status" value="1"/>
</dbReference>
<dbReference type="SUPFAM" id="SSF55785">
    <property type="entry name" value="PYP-like sensor domain (PAS domain)"/>
    <property type="match status" value="1"/>
</dbReference>
<sequence>MTDTGPSKISSMSLANKGMVYPSRIVNTSAVIEKLPIGVLVCSQKDDRTLDALFMNDFARDLFHTPENAKLPCPLELTWQDQDHQLLQDQIKDVFHTKLEHSIDWSISQGSIERHLSSNLFPLIDHNGSVYQVVCTLEDQTAEKLAERNLLHHAFHDSLTGLPNRVLFRSKLEEAVSDCIRSSNTLACAVLIVNIDRFQQINETFGHSAGDRFLVSMAATLRRCIRASDILARLSGDEFAILVPNCVDIQEVNMIASRIHTAMKLPYDLDGNEVFTSVSIGIATTFDSPIHPEDLIRDADYAMHAAKESGKACSKHHVRTTFDNSRSRFHLETELRRAVERDELELHYQPIINMKDNSLKGFEALARWNHKERGFVSPAEFIPIAEETSIIVDLGRWALDKVCSQIKEWDDLRGNKDSLSVNVNVSGIQFARDNIYEAVTVALDRYKTNPELLTVELTESAIINNPAQIAHTLDNLRQKGVKVALDDFGTGYSSLNYLHQFPIDCIKIDRSFIDDLEHGSQKYEILNLIAKFGHKMGLYLVAEGLETQVHVDLVHELNVTNAQGYFYSKPLNIEAATQLVKGDIPWTKS</sequence>
<name>A0AA52ECR1_9PROT</name>
<dbReference type="InterPro" id="IPR029787">
    <property type="entry name" value="Nucleotide_cyclase"/>
</dbReference>
<dbReference type="Pfam" id="PF00990">
    <property type="entry name" value="GGDEF"/>
    <property type="match status" value="1"/>
</dbReference>
<dbReference type="KEGG" id="tmk:QGN29_12125"/>
<proteinExistence type="predicted"/>
<evidence type="ECO:0000259" key="1">
    <source>
        <dbReference type="PROSITE" id="PS50883"/>
    </source>
</evidence>
<dbReference type="InterPro" id="IPR052155">
    <property type="entry name" value="Biofilm_reg_signaling"/>
</dbReference>
<dbReference type="InterPro" id="IPR000160">
    <property type="entry name" value="GGDEF_dom"/>
</dbReference>
<dbReference type="InterPro" id="IPR035919">
    <property type="entry name" value="EAL_sf"/>
</dbReference>
<dbReference type="NCBIfam" id="TIGR00254">
    <property type="entry name" value="GGDEF"/>
    <property type="match status" value="1"/>
</dbReference>
<dbReference type="Gene3D" id="3.30.70.270">
    <property type="match status" value="1"/>
</dbReference>
<dbReference type="EMBL" id="CP123872">
    <property type="protein sequence ID" value="WND02295.1"/>
    <property type="molecule type" value="Genomic_DNA"/>
</dbReference>
<dbReference type="SUPFAM" id="SSF141868">
    <property type="entry name" value="EAL domain-like"/>
    <property type="match status" value="1"/>
</dbReference>
<dbReference type="Proteomes" id="UP001268683">
    <property type="component" value="Chromosome"/>
</dbReference>